<protein>
    <recommendedName>
        <fullName evidence="3">Transposase</fullName>
    </recommendedName>
</protein>
<gene>
    <name evidence="1" type="ORF">C5471_03605</name>
</gene>
<keyword evidence="2" id="KW-1185">Reference proteome</keyword>
<sequence length="64" mass="7367">MIDASHIKVHLHAAGAKGGNQDMGRIKGDSTLRYIWTWMRMVCRSEFLLQVVLQLIVRKLATWD</sequence>
<dbReference type="EMBL" id="PUJU01000006">
    <property type="protein sequence ID" value="NHB86850.1"/>
    <property type="molecule type" value="Genomic_DNA"/>
</dbReference>
<proteinExistence type="predicted"/>
<dbReference type="Proteomes" id="UP000697802">
    <property type="component" value="Unassembled WGS sequence"/>
</dbReference>
<name>A0ABX0GEE8_9GAMM</name>
<evidence type="ECO:0000313" key="1">
    <source>
        <dbReference type="EMBL" id="NHB86850.1"/>
    </source>
</evidence>
<evidence type="ECO:0008006" key="3">
    <source>
        <dbReference type="Google" id="ProtNLM"/>
    </source>
</evidence>
<evidence type="ECO:0000313" key="2">
    <source>
        <dbReference type="Proteomes" id="UP000697802"/>
    </source>
</evidence>
<comment type="caution">
    <text evidence="1">The sequence shown here is derived from an EMBL/GenBank/DDBJ whole genome shotgun (WGS) entry which is preliminary data.</text>
</comment>
<reference evidence="1 2" key="1">
    <citation type="submission" date="2018-02" db="EMBL/GenBank/DDBJ databases">
        <authorList>
            <person name="Machado R.A."/>
        </authorList>
    </citation>
    <scope>NUCLEOTIDE SEQUENCE [LARGE SCALE GENOMIC DNA]</scope>
    <source>
        <strain evidence="1 2">T327</strain>
    </source>
</reference>
<accession>A0ABX0GEE8</accession>
<organism evidence="1 2">
    <name type="scientific">Photorhabdus tasmaniensis</name>
    <dbReference type="NCBI Taxonomy" id="1004159"/>
    <lineage>
        <taxon>Bacteria</taxon>
        <taxon>Pseudomonadati</taxon>
        <taxon>Pseudomonadota</taxon>
        <taxon>Gammaproteobacteria</taxon>
        <taxon>Enterobacterales</taxon>
        <taxon>Morganellaceae</taxon>
        <taxon>Photorhabdus</taxon>
    </lineage>
</organism>